<dbReference type="SUPFAM" id="SSF52540">
    <property type="entry name" value="P-loop containing nucleoside triphosphate hydrolases"/>
    <property type="match status" value="1"/>
</dbReference>
<comment type="caution">
    <text evidence="4">The sequence shown here is derived from an EMBL/GenBank/DDBJ whole genome shotgun (WGS) entry which is preliminary data.</text>
</comment>
<accession>U2KS02</accession>
<proteinExistence type="predicted"/>
<dbReference type="PANTHER" id="PTHR20953:SF3">
    <property type="entry name" value="P-LOOP CONTAINING NUCLEOSIDE TRIPHOSPHATE HYDROLASES SUPERFAMILY PROTEIN"/>
    <property type="match status" value="1"/>
</dbReference>
<dbReference type="InterPro" id="IPR003593">
    <property type="entry name" value="AAA+_ATPase"/>
</dbReference>
<dbReference type="RefSeq" id="WP_021683213.1">
    <property type="nucleotide sequence ID" value="NZ_KI260469.1"/>
</dbReference>
<dbReference type="Gene3D" id="3.40.50.300">
    <property type="entry name" value="P-loop containing nucleotide triphosphate hydrolases"/>
    <property type="match status" value="1"/>
</dbReference>
<evidence type="ECO:0000256" key="1">
    <source>
        <dbReference type="ARBA" id="ARBA00022741"/>
    </source>
</evidence>
<dbReference type="PATRIC" id="fig|411473.3.peg.1427"/>
<evidence type="ECO:0000313" key="4">
    <source>
        <dbReference type="EMBL" id="ERJ95032.1"/>
    </source>
</evidence>
<organism evidence="4 5">
    <name type="scientific">Ruminococcus callidus ATCC 27760</name>
    <dbReference type="NCBI Taxonomy" id="411473"/>
    <lineage>
        <taxon>Bacteria</taxon>
        <taxon>Bacillati</taxon>
        <taxon>Bacillota</taxon>
        <taxon>Clostridia</taxon>
        <taxon>Eubacteriales</taxon>
        <taxon>Oscillospiraceae</taxon>
        <taxon>Ruminococcus</taxon>
    </lineage>
</organism>
<dbReference type="PANTHER" id="PTHR20953">
    <property type="entry name" value="KINASE-RELATED"/>
    <property type="match status" value="1"/>
</dbReference>
<dbReference type="HOGENOM" id="CLU_052793_0_0_9"/>
<dbReference type="InterPro" id="IPR027417">
    <property type="entry name" value="P-loop_NTPase"/>
</dbReference>
<keyword evidence="2" id="KW-0067">ATP-binding</keyword>
<gene>
    <name evidence="4" type="ORF">RUMCAL_01744</name>
</gene>
<reference evidence="4 5" key="1">
    <citation type="submission" date="2013-07" db="EMBL/GenBank/DDBJ databases">
        <authorList>
            <person name="Weinstock G."/>
            <person name="Sodergren E."/>
            <person name="Wylie T."/>
            <person name="Fulton L."/>
            <person name="Fulton R."/>
            <person name="Fronick C."/>
            <person name="O'Laughlin M."/>
            <person name="Godfrey J."/>
            <person name="Miner T."/>
            <person name="Herter B."/>
            <person name="Appelbaum E."/>
            <person name="Cordes M."/>
            <person name="Lek S."/>
            <person name="Wollam A."/>
            <person name="Pepin K.H."/>
            <person name="Palsikar V.B."/>
            <person name="Mitreva M."/>
            <person name="Wilson R.K."/>
        </authorList>
    </citation>
    <scope>NUCLEOTIDE SEQUENCE [LARGE SCALE GENOMIC DNA]</scope>
    <source>
        <strain evidence="4 5">ATCC 27760</strain>
    </source>
</reference>
<evidence type="ECO:0000259" key="3">
    <source>
        <dbReference type="SMART" id="SM00382"/>
    </source>
</evidence>
<evidence type="ECO:0000256" key="2">
    <source>
        <dbReference type="ARBA" id="ARBA00022840"/>
    </source>
</evidence>
<feature type="domain" description="AAA+ ATPase" evidence="3">
    <location>
        <begin position="142"/>
        <end position="274"/>
    </location>
</feature>
<dbReference type="InterPro" id="IPR045735">
    <property type="entry name" value="Spore_III_AA_AAA+_ATPase"/>
</dbReference>
<dbReference type="AlphaFoldDB" id="U2KS02"/>
<keyword evidence="1" id="KW-0547">Nucleotide-binding</keyword>
<dbReference type="eggNOG" id="COG3854">
    <property type="taxonomic scope" value="Bacteria"/>
</dbReference>
<keyword evidence="5" id="KW-1185">Reference proteome</keyword>
<dbReference type="Pfam" id="PF19568">
    <property type="entry name" value="Spore_III_AA"/>
    <property type="match status" value="1"/>
</dbReference>
<dbReference type="GO" id="GO:0005524">
    <property type="term" value="F:ATP binding"/>
    <property type="evidence" value="ECO:0007669"/>
    <property type="project" value="UniProtKB-KW"/>
</dbReference>
<dbReference type="EMBL" id="AWVF01000220">
    <property type="protein sequence ID" value="ERJ95032.1"/>
    <property type="molecule type" value="Genomic_DNA"/>
</dbReference>
<sequence>MEQNGIQAVLHCLPPQIRSRIQQLSAAELAQVQEIRLRAERPVCIQIHGREQLLQPESVLSQKAVEQVFQAVCEYSVYRYAKEIAEGFVTIAGGNRVGIAGSAVYQEGKLVQMRHISGLNFRVSHAVTGCAESLYRRTCARQPASLLLVGAVGSGKTTMLRDLCRLLGASHRLTLVDERSEIAAVHHGVPQYDVGLHTDVLDGFPRAEGLLTALRVMTPEVLVCDEIGTEADAQAILGIHGCGVPVIASAHGTSWEDLERRPVLRQLLEQGVFRYAAILSVQEQGVVRTLRQVTA</sequence>
<protein>
    <submittedName>
        <fullName evidence="4">Putative stage III sporulation protein AA</fullName>
    </submittedName>
</protein>
<dbReference type="OrthoDB" id="9768243at2"/>
<evidence type="ECO:0000313" key="5">
    <source>
        <dbReference type="Proteomes" id="UP000016662"/>
    </source>
</evidence>
<dbReference type="Proteomes" id="UP000016662">
    <property type="component" value="Unassembled WGS sequence"/>
</dbReference>
<name>U2KS02_9FIRM</name>
<dbReference type="SMART" id="SM00382">
    <property type="entry name" value="AAA"/>
    <property type="match status" value="1"/>
</dbReference>
<dbReference type="STRING" id="411473.RUMCAL_01744"/>